<sequence length="167" mass="18369">MNHDIAMYPEDKREMYTLLRKQLEALMEGEESLLPHLCNAAALIYGTLKDINWAGFYLLQGDSLLLGPFQGKPACIRIPLGKGVCGTAAAQDRAVIVDDVHLFPGHIACDSASNSEIVIPIHAGGRVVGVLDIDSPLLSRFDERDREGLEKLTELLARKGRWDLSCL</sequence>
<dbReference type="InterPro" id="IPR000614">
    <property type="entry name" value="FRMsr_CS"/>
</dbReference>
<protein>
    <submittedName>
        <fullName evidence="3">Free methionine-R-sulfoxide reductase</fullName>
        <ecNumber evidence="3">1.8.4.14</ecNumber>
    </submittedName>
</protein>
<dbReference type="SUPFAM" id="SSF55781">
    <property type="entry name" value="GAF domain-like"/>
    <property type="match status" value="1"/>
</dbReference>
<gene>
    <name evidence="3" type="primary">msrC_13</name>
    <name evidence="3" type="ORF">SDC9_159463</name>
</gene>
<accession>A0A645FCT1</accession>
<keyword evidence="3" id="KW-0560">Oxidoreductase</keyword>
<proteinExistence type="inferred from homology"/>
<dbReference type="EMBL" id="VSSQ01058442">
    <property type="protein sequence ID" value="MPN12151.1"/>
    <property type="molecule type" value="Genomic_DNA"/>
</dbReference>
<dbReference type="PANTHER" id="PTHR21021:SF15">
    <property type="entry name" value="FREE METHIONINE-R-SULFOXIDE REDUCTASE"/>
    <property type="match status" value="1"/>
</dbReference>
<dbReference type="Gene3D" id="3.30.450.40">
    <property type="match status" value="1"/>
</dbReference>
<dbReference type="Pfam" id="PF13185">
    <property type="entry name" value="GAF_2"/>
    <property type="match status" value="1"/>
</dbReference>
<evidence type="ECO:0000259" key="2">
    <source>
        <dbReference type="SMART" id="SM00065"/>
    </source>
</evidence>
<dbReference type="EC" id="1.8.4.14" evidence="3"/>
<comment type="similarity">
    <text evidence="1">Belongs to the free Met sulfoxide reductase family.</text>
</comment>
<feature type="domain" description="GAF" evidence="2">
    <location>
        <begin position="18"/>
        <end position="161"/>
    </location>
</feature>
<dbReference type="FunFam" id="3.30.450.40:FF:000008">
    <property type="entry name" value="GAF domain-containing proteins"/>
    <property type="match status" value="1"/>
</dbReference>
<dbReference type="AlphaFoldDB" id="A0A645FCT1"/>
<dbReference type="PROSITE" id="PS01320">
    <property type="entry name" value="UPF0067"/>
    <property type="match status" value="1"/>
</dbReference>
<evidence type="ECO:0000313" key="3">
    <source>
        <dbReference type="EMBL" id="MPN12151.1"/>
    </source>
</evidence>
<evidence type="ECO:0000256" key="1">
    <source>
        <dbReference type="ARBA" id="ARBA00038454"/>
    </source>
</evidence>
<dbReference type="PANTHER" id="PTHR21021">
    <property type="entry name" value="GAF/PUTATIVE CYTOSKELETAL PROTEIN"/>
    <property type="match status" value="1"/>
</dbReference>
<comment type="caution">
    <text evidence="3">The sequence shown here is derived from an EMBL/GenBank/DDBJ whole genome shotgun (WGS) entry which is preliminary data.</text>
</comment>
<organism evidence="3">
    <name type="scientific">bioreactor metagenome</name>
    <dbReference type="NCBI Taxonomy" id="1076179"/>
    <lineage>
        <taxon>unclassified sequences</taxon>
        <taxon>metagenomes</taxon>
        <taxon>ecological metagenomes</taxon>
    </lineage>
</organism>
<dbReference type="GO" id="GO:0005829">
    <property type="term" value="C:cytosol"/>
    <property type="evidence" value="ECO:0007669"/>
    <property type="project" value="TreeGrafter"/>
</dbReference>
<dbReference type="SMART" id="SM00065">
    <property type="entry name" value="GAF"/>
    <property type="match status" value="1"/>
</dbReference>
<reference evidence="3" key="1">
    <citation type="submission" date="2019-08" db="EMBL/GenBank/DDBJ databases">
        <authorList>
            <person name="Kucharzyk K."/>
            <person name="Murdoch R.W."/>
            <person name="Higgins S."/>
            <person name="Loffler F."/>
        </authorList>
    </citation>
    <scope>NUCLEOTIDE SEQUENCE</scope>
</reference>
<dbReference type="GO" id="GO:0033745">
    <property type="term" value="F:L-methionine-(R)-S-oxide reductase activity"/>
    <property type="evidence" value="ECO:0007669"/>
    <property type="project" value="UniProtKB-EC"/>
</dbReference>
<name>A0A645FCT1_9ZZZZ</name>
<dbReference type="InterPro" id="IPR051330">
    <property type="entry name" value="Phosphatase_reg/MetRdx"/>
</dbReference>
<dbReference type="InterPro" id="IPR029016">
    <property type="entry name" value="GAF-like_dom_sf"/>
</dbReference>
<dbReference type="InterPro" id="IPR003018">
    <property type="entry name" value="GAF"/>
</dbReference>